<comment type="caution">
    <text evidence="2">The sequence shown here is derived from an EMBL/GenBank/DDBJ whole genome shotgun (WGS) entry which is preliminary data.</text>
</comment>
<proteinExistence type="predicted"/>
<reference evidence="3" key="1">
    <citation type="journal article" date="2019" name="Int. J. Syst. Evol. Microbiol.">
        <title>The Global Catalogue of Microorganisms (GCM) 10K type strain sequencing project: providing services to taxonomists for standard genome sequencing and annotation.</title>
        <authorList>
            <consortium name="The Broad Institute Genomics Platform"/>
            <consortium name="The Broad Institute Genome Sequencing Center for Infectious Disease"/>
            <person name="Wu L."/>
            <person name="Ma J."/>
        </authorList>
    </citation>
    <scope>NUCLEOTIDE SEQUENCE [LARGE SCALE GENOMIC DNA]</scope>
    <source>
        <strain evidence="3">JCM 17326</strain>
    </source>
</reference>
<feature type="chain" id="PRO_5046217698" evidence="1">
    <location>
        <begin position="30"/>
        <end position="179"/>
    </location>
</feature>
<feature type="signal peptide" evidence="1">
    <location>
        <begin position="1"/>
        <end position="29"/>
    </location>
</feature>
<gene>
    <name evidence="2" type="ORF">GCM10022419_099700</name>
</gene>
<evidence type="ECO:0000313" key="2">
    <source>
        <dbReference type="EMBL" id="GAA3599796.1"/>
    </source>
</evidence>
<name>A0ABP6Z8J9_9ACTN</name>
<sequence>MSGPARAMAVAMAGAVTAAALVGCAPGQADMPSVAPGGECPVTRTVTRPTALGGDMLGEGPARPVMGPVLEYTAAGPGTLFEDSGWGGAKVLWFAAPHLRDPVVIKGRRLDGDSPVAFDGTQGEPLRNEIVIPPDPAAGDWRDRPGYVRLRAPGCYAFQIDTPDESTVLVFEAVGPVQG</sequence>
<dbReference type="RefSeq" id="WP_345573035.1">
    <property type="nucleotide sequence ID" value="NZ_BAABDQ010000034.1"/>
</dbReference>
<dbReference type="Proteomes" id="UP001500630">
    <property type="component" value="Unassembled WGS sequence"/>
</dbReference>
<evidence type="ECO:0000313" key="3">
    <source>
        <dbReference type="Proteomes" id="UP001500630"/>
    </source>
</evidence>
<evidence type="ECO:0000256" key="1">
    <source>
        <dbReference type="SAM" id="SignalP"/>
    </source>
</evidence>
<organism evidence="2 3">
    <name type="scientific">Nonomuraea rosea</name>
    <dbReference type="NCBI Taxonomy" id="638574"/>
    <lineage>
        <taxon>Bacteria</taxon>
        <taxon>Bacillati</taxon>
        <taxon>Actinomycetota</taxon>
        <taxon>Actinomycetes</taxon>
        <taxon>Streptosporangiales</taxon>
        <taxon>Streptosporangiaceae</taxon>
        <taxon>Nonomuraea</taxon>
    </lineage>
</organism>
<dbReference type="EMBL" id="BAABDQ010000034">
    <property type="protein sequence ID" value="GAA3599796.1"/>
    <property type="molecule type" value="Genomic_DNA"/>
</dbReference>
<keyword evidence="1" id="KW-0732">Signal</keyword>
<accession>A0ABP6Z8J9</accession>
<protein>
    <submittedName>
        <fullName evidence="2">Uncharacterized protein</fullName>
    </submittedName>
</protein>
<dbReference type="PROSITE" id="PS51257">
    <property type="entry name" value="PROKAR_LIPOPROTEIN"/>
    <property type="match status" value="1"/>
</dbReference>
<keyword evidence="3" id="KW-1185">Reference proteome</keyword>